<dbReference type="EMBL" id="FWXF01000015">
    <property type="protein sequence ID" value="SMC25984.1"/>
    <property type="molecule type" value="Genomic_DNA"/>
</dbReference>
<keyword evidence="3" id="KW-0732">Signal</keyword>
<evidence type="ECO:0000256" key="2">
    <source>
        <dbReference type="SAM" id="MobiDB-lite"/>
    </source>
</evidence>
<dbReference type="SMART" id="SM00450">
    <property type="entry name" value="RHOD"/>
    <property type="match status" value="2"/>
</dbReference>
<feature type="domain" description="Rhodanese" evidence="4">
    <location>
        <begin position="54"/>
        <end position="167"/>
    </location>
</feature>
<dbReference type="PANTHER" id="PTHR43855:SF1">
    <property type="entry name" value="THIOSULFATE SULFURTRANSFERASE"/>
    <property type="match status" value="1"/>
</dbReference>
<keyword evidence="6" id="KW-1185">Reference proteome</keyword>
<dbReference type="RefSeq" id="WP_084058252.1">
    <property type="nucleotide sequence ID" value="NZ_FWXF01000015.1"/>
</dbReference>
<sequence>MVPRKNARWWLVPLFLIAGVAWAMASVPSAKGSKAAYPCRDCLATPQWLLEHRNDPNVVLVDVRVDKRLDGRFLPGAVRLPWKSFQRHDTVRGVGAVFVGAAEAQEILGRAGIARTDTVVLYDSVARDGGATASYVFWVLDYLGHPSKKILHRGIDGWVEAGGETVAEPARREPVTYQAPSSEIRAECLVDGPFVQSRLGDPYYQILDVRSSEEYLGIKQNTALDGSPLAPGHIPGAYNVDYRSNWQDATTKTLRSYSQLQQLYAGLDPNRAVILYCYTGRRSSFTYFVLRLMGFRDVRLYDASWSEWGNSRFYYPVETQANRLTGAVLEPTAAPAAAAKAFRPSEAGKEAQPASSSGYISCGG</sequence>
<dbReference type="Pfam" id="PF00581">
    <property type="entry name" value="Rhodanese"/>
    <property type="match status" value="2"/>
</dbReference>
<reference evidence="5 6" key="1">
    <citation type="submission" date="2017-04" db="EMBL/GenBank/DDBJ databases">
        <authorList>
            <person name="Afonso C.L."/>
            <person name="Miller P.J."/>
            <person name="Scott M.A."/>
            <person name="Spackman E."/>
            <person name="Goraichik I."/>
            <person name="Dimitrov K.M."/>
            <person name="Suarez D.L."/>
            <person name="Swayne D.E."/>
        </authorList>
    </citation>
    <scope>NUCLEOTIDE SEQUENCE [LARGE SCALE GENOMIC DNA]</scope>
    <source>
        <strain evidence="5 6">DSM 13146</strain>
    </source>
</reference>
<dbReference type="OrthoDB" id="9781034at2"/>
<dbReference type="GO" id="GO:0016740">
    <property type="term" value="F:transferase activity"/>
    <property type="evidence" value="ECO:0007669"/>
    <property type="project" value="UniProtKB-KW"/>
</dbReference>
<proteinExistence type="predicted"/>
<dbReference type="Gene3D" id="3.40.250.10">
    <property type="entry name" value="Rhodanese-like domain"/>
    <property type="match status" value="2"/>
</dbReference>
<evidence type="ECO:0000259" key="4">
    <source>
        <dbReference type="PROSITE" id="PS50206"/>
    </source>
</evidence>
<evidence type="ECO:0000256" key="1">
    <source>
        <dbReference type="ARBA" id="ARBA00022737"/>
    </source>
</evidence>
<evidence type="ECO:0000256" key="3">
    <source>
        <dbReference type="SAM" id="SignalP"/>
    </source>
</evidence>
<feature type="domain" description="Rhodanese" evidence="4">
    <location>
        <begin position="204"/>
        <end position="314"/>
    </location>
</feature>
<evidence type="ECO:0000313" key="6">
    <source>
        <dbReference type="Proteomes" id="UP000192783"/>
    </source>
</evidence>
<dbReference type="InterPro" id="IPR051126">
    <property type="entry name" value="Thiosulfate_sulfurtransferase"/>
</dbReference>
<protein>
    <submittedName>
        <fullName evidence="5">Thiosulfate/3-mercaptopyruvate sulfurtransferase</fullName>
    </submittedName>
</protein>
<dbReference type="PANTHER" id="PTHR43855">
    <property type="entry name" value="THIOSULFATE SULFURTRANSFERASE"/>
    <property type="match status" value="1"/>
</dbReference>
<feature type="compositionally biased region" description="Polar residues" evidence="2">
    <location>
        <begin position="353"/>
        <end position="364"/>
    </location>
</feature>
<keyword evidence="1" id="KW-0677">Repeat</keyword>
<dbReference type="PROSITE" id="PS50206">
    <property type="entry name" value="RHODANESE_3"/>
    <property type="match status" value="2"/>
</dbReference>
<gene>
    <name evidence="5" type="ORF">SAMN02746041_02485</name>
</gene>
<name>A0A1W1XQ31_9BACT</name>
<dbReference type="InterPro" id="IPR036873">
    <property type="entry name" value="Rhodanese-like_dom_sf"/>
</dbReference>
<dbReference type="CDD" id="cd01448">
    <property type="entry name" value="TST_Repeat_1"/>
    <property type="match status" value="1"/>
</dbReference>
<feature type="chain" id="PRO_5012325599" evidence="3">
    <location>
        <begin position="26"/>
        <end position="364"/>
    </location>
</feature>
<organism evidence="5 6">
    <name type="scientific">Desulfacinum hydrothermale DSM 13146</name>
    <dbReference type="NCBI Taxonomy" id="1121390"/>
    <lineage>
        <taxon>Bacteria</taxon>
        <taxon>Pseudomonadati</taxon>
        <taxon>Thermodesulfobacteriota</taxon>
        <taxon>Syntrophobacteria</taxon>
        <taxon>Syntrophobacterales</taxon>
        <taxon>Syntrophobacteraceae</taxon>
        <taxon>Desulfacinum</taxon>
    </lineage>
</organism>
<evidence type="ECO:0000313" key="5">
    <source>
        <dbReference type="EMBL" id="SMC25984.1"/>
    </source>
</evidence>
<dbReference type="InterPro" id="IPR001763">
    <property type="entry name" value="Rhodanese-like_dom"/>
</dbReference>
<accession>A0A1W1XQ31</accession>
<keyword evidence="5" id="KW-0808">Transferase</keyword>
<dbReference type="STRING" id="1121390.SAMN02746041_02485"/>
<dbReference type="AlphaFoldDB" id="A0A1W1XQ31"/>
<keyword evidence="5" id="KW-0670">Pyruvate</keyword>
<dbReference type="SUPFAM" id="SSF52821">
    <property type="entry name" value="Rhodanese/Cell cycle control phosphatase"/>
    <property type="match status" value="2"/>
</dbReference>
<dbReference type="CDD" id="cd01449">
    <property type="entry name" value="TST_Repeat_2"/>
    <property type="match status" value="1"/>
</dbReference>
<feature type="region of interest" description="Disordered" evidence="2">
    <location>
        <begin position="345"/>
        <end position="364"/>
    </location>
</feature>
<dbReference type="Proteomes" id="UP000192783">
    <property type="component" value="Unassembled WGS sequence"/>
</dbReference>
<feature type="signal peptide" evidence="3">
    <location>
        <begin position="1"/>
        <end position="25"/>
    </location>
</feature>